<accession>A0A850C2F7</accession>
<gene>
    <name evidence="1" type="ORF">HOQ43_08330</name>
</gene>
<protein>
    <submittedName>
        <fullName evidence="1">NAD(P)/FAD-dependent oxidoreductase</fullName>
    </submittedName>
</protein>
<dbReference type="Pfam" id="PF13738">
    <property type="entry name" value="Pyr_redox_3"/>
    <property type="match status" value="1"/>
</dbReference>
<dbReference type="EMBL" id="JABFXE010000352">
    <property type="protein sequence ID" value="NUQ88454.1"/>
    <property type="molecule type" value="Genomic_DNA"/>
</dbReference>
<dbReference type="SUPFAM" id="SSF51905">
    <property type="entry name" value="FAD/NAD(P)-binding domain"/>
    <property type="match status" value="1"/>
</dbReference>
<dbReference type="Gene3D" id="3.50.50.60">
    <property type="entry name" value="FAD/NAD(P)-binding domain"/>
    <property type="match status" value="2"/>
</dbReference>
<evidence type="ECO:0000313" key="1">
    <source>
        <dbReference type="EMBL" id="NUQ88454.1"/>
    </source>
</evidence>
<dbReference type="PANTHER" id="PTHR42877:SF4">
    <property type="entry name" value="FAD_NAD(P)-BINDING DOMAIN-CONTAINING PROTEIN-RELATED"/>
    <property type="match status" value="1"/>
</dbReference>
<proteinExistence type="predicted"/>
<evidence type="ECO:0000313" key="2">
    <source>
        <dbReference type="Proteomes" id="UP000574690"/>
    </source>
</evidence>
<dbReference type="PANTHER" id="PTHR42877">
    <property type="entry name" value="L-ORNITHINE N(5)-MONOOXYGENASE-RELATED"/>
    <property type="match status" value="1"/>
</dbReference>
<comment type="caution">
    <text evidence="1">The sequence shown here is derived from an EMBL/GenBank/DDBJ whole genome shotgun (WGS) entry which is preliminary data.</text>
</comment>
<organism evidence="1 2">
    <name type="scientific">Glycomyces artemisiae</name>
    <dbReference type="NCBI Taxonomy" id="1076443"/>
    <lineage>
        <taxon>Bacteria</taxon>
        <taxon>Bacillati</taxon>
        <taxon>Actinomycetota</taxon>
        <taxon>Actinomycetes</taxon>
        <taxon>Glycomycetales</taxon>
        <taxon>Glycomycetaceae</taxon>
        <taxon>Glycomyces</taxon>
    </lineage>
</organism>
<dbReference type="InterPro" id="IPR036188">
    <property type="entry name" value="FAD/NAD-bd_sf"/>
</dbReference>
<name>A0A850C2F7_9ACTN</name>
<dbReference type="Proteomes" id="UP000574690">
    <property type="component" value="Unassembled WGS sequence"/>
</dbReference>
<reference evidence="1 2" key="1">
    <citation type="submission" date="2020-05" db="EMBL/GenBank/DDBJ databases">
        <title>DNA-SIP metagenomic assembled genomes.</title>
        <authorList>
            <person name="Yu J."/>
        </authorList>
    </citation>
    <scope>NUCLEOTIDE SEQUENCE [LARGE SCALE GENOMIC DNA]</scope>
    <source>
        <strain evidence="1">Bin5.27</strain>
    </source>
</reference>
<dbReference type="InterPro" id="IPR051209">
    <property type="entry name" value="FAD-bind_Monooxygenase_sf"/>
</dbReference>
<dbReference type="AlphaFoldDB" id="A0A850C2F7"/>
<sequence length="484" mass="53899">MIVGSGIGGLCAAIQLKRLGVTELTILERAGEVGGTWHANRYPGVAVDTSILNYSLSFDPDPGWSRLYAGGPELQAYLVGLSHRYSLREHIKFGVTVEQLAYDEAAGEWAVDTVGGESFRAQIVVSATGVLSNPAIPDITGLDSFEGRILHSAEWDSGFEAGGRRIAQIGSGATAAQLVPELAEDAEMVHVFQRSAPWVLPRDDRPIGKVEAAAHRRLPWLLKVRRWRRFWLNDRIALGFERQDRTIERQEAIAKAFIERSIADPELRRLVLPDYSIGCKRRVMSDDWYPALQRPNVELVPHELREVRPRSVVGGDGTEREVDTIVFSTGFRVRDLVPMKVFGVAGEELHDAWADGAASYLGLSVHGFPNLFFVMGPNTGIGSGSATFMIEAQVRYITSAVDQMRRHRLHSVDVRREVQAAAYDEVQSRLAGSVYGSGCVGWYQSPNGKIDTLWPGLNAEYWWRTRRFKRSLYHCRPVRSEQAA</sequence>